<evidence type="ECO:0000313" key="8">
    <source>
        <dbReference type="EMBL" id="CAF4024675.1"/>
    </source>
</evidence>
<feature type="non-terminal residue" evidence="7">
    <location>
        <position position="1"/>
    </location>
</feature>
<dbReference type="Pfam" id="PF02535">
    <property type="entry name" value="Zip"/>
    <property type="match status" value="1"/>
</dbReference>
<evidence type="ECO:0000256" key="5">
    <source>
        <dbReference type="ARBA" id="ARBA00023136"/>
    </source>
</evidence>
<comment type="caution">
    <text evidence="7">The sequence shown here is derived from an EMBL/GenBank/DDBJ whole genome shotgun (WGS) entry which is preliminary data.</text>
</comment>
<evidence type="ECO:0000256" key="3">
    <source>
        <dbReference type="ARBA" id="ARBA00022692"/>
    </source>
</evidence>
<proteinExistence type="inferred from homology"/>
<feature type="transmembrane region" description="Helical" evidence="6">
    <location>
        <begin position="207"/>
        <end position="226"/>
    </location>
</feature>
<dbReference type="GO" id="GO:0030003">
    <property type="term" value="P:intracellular monoatomic cation homeostasis"/>
    <property type="evidence" value="ECO:0007669"/>
    <property type="project" value="TreeGrafter"/>
</dbReference>
<gene>
    <name evidence="7" type="ORF">OVA965_LOCUS24693</name>
    <name evidence="8" type="ORF">TMI583_LOCUS25414</name>
</gene>
<keyword evidence="5 6" id="KW-0472">Membrane</keyword>
<dbReference type="AlphaFoldDB" id="A0A8S2EP41"/>
<dbReference type="InterPro" id="IPR003689">
    <property type="entry name" value="ZIP"/>
</dbReference>
<evidence type="ECO:0000313" key="7">
    <source>
        <dbReference type="EMBL" id="CAF1216216.1"/>
    </source>
</evidence>
<name>A0A8S2EP41_9BILA</name>
<feature type="transmembrane region" description="Helical" evidence="6">
    <location>
        <begin position="54"/>
        <end position="76"/>
    </location>
</feature>
<organism evidence="7 9">
    <name type="scientific">Didymodactylos carnosus</name>
    <dbReference type="NCBI Taxonomy" id="1234261"/>
    <lineage>
        <taxon>Eukaryota</taxon>
        <taxon>Metazoa</taxon>
        <taxon>Spiralia</taxon>
        <taxon>Gnathifera</taxon>
        <taxon>Rotifera</taxon>
        <taxon>Eurotatoria</taxon>
        <taxon>Bdelloidea</taxon>
        <taxon>Philodinida</taxon>
        <taxon>Philodinidae</taxon>
        <taxon>Didymodactylos</taxon>
    </lineage>
</organism>
<evidence type="ECO:0000256" key="6">
    <source>
        <dbReference type="SAM" id="Phobius"/>
    </source>
</evidence>
<dbReference type="GO" id="GO:0005886">
    <property type="term" value="C:plasma membrane"/>
    <property type="evidence" value="ECO:0007669"/>
    <property type="project" value="TreeGrafter"/>
</dbReference>
<evidence type="ECO:0000313" key="9">
    <source>
        <dbReference type="Proteomes" id="UP000677228"/>
    </source>
</evidence>
<dbReference type="Proteomes" id="UP000677228">
    <property type="component" value="Unassembled WGS sequence"/>
</dbReference>
<protein>
    <submittedName>
        <fullName evidence="7">Uncharacterized protein</fullName>
    </submittedName>
</protein>
<dbReference type="EMBL" id="CAJNOK010014995">
    <property type="protein sequence ID" value="CAF1216216.1"/>
    <property type="molecule type" value="Genomic_DNA"/>
</dbReference>
<feature type="transmembrane region" description="Helical" evidence="6">
    <location>
        <begin position="147"/>
        <end position="173"/>
    </location>
</feature>
<accession>A0A8S2EP41</accession>
<feature type="non-terminal residue" evidence="7">
    <location>
        <position position="244"/>
    </location>
</feature>
<sequence length="244" mass="27027">CFKSSYDLLDAFNITGKDLSQNDIKRLLPALASLKLNNDCYKPRKKSRLASKDILIGFICVTIVNLSAFGGIFILPWSKTRAFKWILTTLIGLDELLNIIFNIETNNEPITDSDIRRASIVSFDQTNKSKKKQNLLYNLKKMKQSGWLIFIGDLCHAFIDGLTLGAAFGVSLAEGLQMTVPILCEEFPHKLGDLAVLLTSGLTISQALLMNFISTCSCYLGFFIAIKLGGMGDFHQWIYALAGG</sequence>
<comment type="subcellular location">
    <subcellularLocation>
        <location evidence="1">Membrane</location>
        <topology evidence="1">Multi-pass membrane protein</topology>
    </subcellularLocation>
</comment>
<evidence type="ECO:0000256" key="1">
    <source>
        <dbReference type="ARBA" id="ARBA00004141"/>
    </source>
</evidence>
<evidence type="ECO:0000256" key="2">
    <source>
        <dbReference type="ARBA" id="ARBA00006939"/>
    </source>
</evidence>
<dbReference type="PANTHER" id="PTHR12191:SF37">
    <property type="entry name" value="ZINC TRANSPORTER FOI"/>
    <property type="match status" value="1"/>
</dbReference>
<reference evidence="7" key="1">
    <citation type="submission" date="2021-02" db="EMBL/GenBank/DDBJ databases">
        <authorList>
            <person name="Nowell W R."/>
        </authorList>
    </citation>
    <scope>NUCLEOTIDE SEQUENCE</scope>
</reference>
<dbReference type="GO" id="GO:0005385">
    <property type="term" value="F:zinc ion transmembrane transporter activity"/>
    <property type="evidence" value="ECO:0007669"/>
    <property type="project" value="TreeGrafter"/>
</dbReference>
<dbReference type="InterPro" id="IPR050799">
    <property type="entry name" value="ZIP_Transporter"/>
</dbReference>
<dbReference type="PANTHER" id="PTHR12191">
    <property type="entry name" value="SOLUTE CARRIER FAMILY 39"/>
    <property type="match status" value="1"/>
</dbReference>
<keyword evidence="4 6" id="KW-1133">Transmembrane helix</keyword>
<comment type="similarity">
    <text evidence="2">Belongs to the ZIP transporter (TC 2.A.5) family.</text>
</comment>
<dbReference type="GO" id="GO:0140410">
    <property type="term" value="F:monoatomic cation:bicarbonate symporter activity"/>
    <property type="evidence" value="ECO:0007669"/>
    <property type="project" value="TreeGrafter"/>
</dbReference>
<dbReference type="GO" id="GO:0071578">
    <property type="term" value="P:zinc ion import across plasma membrane"/>
    <property type="evidence" value="ECO:0007669"/>
    <property type="project" value="TreeGrafter"/>
</dbReference>
<evidence type="ECO:0000256" key="4">
    <source>
        <dbReference type="ARBA" id="ARBA00022989"/>
    </source>
</evidence>
<dbReference type="EMBL" id="CAJOBA010036531">
    <property type="protein sequence ID" value="CAF4024675.1"/>
    <property type="molecule type" value="Genomic_DNA"/>
</dbReference>
<dbReference type="Proteomes" id="UP000682733">
    <property type="component" value="Unassembled WGS sequence"/>
</dbReference>
<keyword evidence="3 6" id="KW-0812">Transmembrane</keyword>